<dbReference type="InterPro" id="IPR006311">
    <property type="entry name" value="TAT_signal"/>
</dbReference>
<proteinExistence type="predicted"/>
<gene>
    <name evidence="2" type="ORF">GCM10009839_22580</name>
</gene>
<comment type="caution">
    <text evidence="2">The sequence shown here is derived from an EMBL/GenBank/DDBJ whole genome shotgun (WGS) entry which is preliminary data.</text>
</comment>
<keyword evidence="3" id="KW-1185">Reference proteome</keyword>
<dbReference type="Gene3D" id="2.60.40.1180">
    <property type="entry name" value="Golgi alpha-mannosidase II"/>
    <property type="match status" value="1"/>
</dbReference>
<dbReference type="PANTHER" id="PTHR31084:SF0">
    <property type="entry name" value="ALPHA-L-FUCOSIDASE 2"/>
    <property type="match status" value="1"/>
</dbReference>
<evidence type="ECO:0000259" key="1">
    <source>
        <dbReference type="Pfam" id="PF22124"/>
    </source>
</evidence>
<dbReference type="InterPro" id="IPR012341">
    <property type="entry name" value="6hp_glycosidase-like_sf"/>
</dbReference>
<dbReference type="RefSeq" id="WP_344665482.1">
    <property type="nucleotide sequence ID" value="NZ_BAAAQN010000010.1"/>
</dbReference>
<dbReference type="PROSITE" id="PS51318">
    <property type="entry name" value="TAT"/>
    <property type="match status" value="1"/>
</dbReference>
<name>A0ABP5FE01_9ACTN</name>
<evidence type="ECO:0000313" key="3">
    <source>
        <dbReference type="Proteomes" id="UP001500751"/>
    </source>
</evidence>
<protein>
    <recommendedName>
        <fullName evidence="1">Glycosyl hydrolase family 95 catalytic domain-containing protein</fullName>
    </recommendedName>
</protein>
<sequence length="827" mass="86160">MSTNEQPQVGRRALLGGTAAGIGAALVGTGASAADAAEAADLSWSAAPAGQDAIAGTAAAAATSAATPAGTAAATATGVDWSAVQTQLAAVGPSVTAPISGVVTNKYTTGMLLGNGYFGAVVGDSSAAQQTYHFGFHTFWGNARNGTSWQNSILAASTLTIAAPGAATASGYSMKTDLAGAAVTTVLAFSGVKVTLRSWTADQDSVLITEISSPAGSSAIKLSAQQVVASDAAYPSAGGVTNGAVWTTRQNNASGYSPTTLLSTVASATKLVGAAFSGTSSTAVSGAGTFTLTGGSPVTLVTVLRAAAQDVSATTTMPTPTSLRDKAITKLASIDAAWLSSSQATHTAFWQDFWTRSNIAVGDSQLESYYFNAQYVLGSATRSGATPPSLWGMWPTNDTPSWGGRYFLNYNEEALYYGAFSSNRADLSEPYRRLIYTEVPWQQNKTAAAGYQGTAFQRSLSPFHLFETAPAPVTVASTKDYTKLPADQKSNATFAALPLIWHWEYTRDQTYLQNQLYPLLKQLDAFWRDFAVWDGTRWVFQHTSAHEGGDDTNPNLDLGFARKVVNTLLQTSVILGVDASLRPTWQDFLTKLSAYPTGTYNGVTVFYTAEVINNPQLPDKFEPGNQPINMEGVIFPGEQCSIGGDANLLQYAINSLTQMNSWGVTSGGNSNNGFPKEFPIAARVGWPAEDLFQKFKAAIAHLWRSSNDTVFQGGGGIETTGSTETLNSMLMQSEGGVVRVFPAWPTARNASFTLLAKGAFLVSSAISGGSVASVGITSQAGGSVTLVLPWNTGTAAVTANGSSVPVTVSGGRATFATTAGTTYKVTP</sequence>
<organism evidence="2 3">
    <name type="scientific">Catenulispora yoronensis</name>
    <dbReference type="NCBI Taxonomy" id="450799"/>
    <lineage>
        <taxon>Bacteria</taxon>
        <taxon>Bacillati</taxon>
        <taxon>Actinomycetota</taxon>
        <taxon>Actinomycetes</taxon>
        <taxon>Catenulisporales</taxon>
        <taxon>Catenulisporaceae</taxon>
        <taxon>Catenulispora</taxon>
    </lineage>
</organism>
<dbReference type="EMBL" id="BAAAQN010000010">
    <property type="protein sequence ID" value="GAA2024277.1"/>
    <property type="molecule type" value="Genomic_DNA"/>
</dbReference>
<dbReference type="InterPro" id="IPR008928">
    <property type="entry name" value="6-hairpin_glycosidase_sf"/>
</dbReference>
<dbReference type="InterPro" id="IPR013780">
    <property type="entry name" value="Glyco_hydro_b"/>
</dbReference>
<reference evidence="3" key="1">
    <citation type="journal article" date="2019" name="Int. J. Syst. Evol. Microbiol.">
        <title>The Global Catalogue of Microorganisms (GCM) 10K type strain sequencing project: providing services to taxonomists for standard genome sequencing and annotation.</title>
        <authorList>
            <consortium name="The Broad Institute Genomics Platform"/>
            <consortium name="The Broad Institute Genome Sequencing Center for Infectious Disease"/>
            <person name="Wu L."/>
            <person name="Ma J."/>
        </authorList>
    </citation>
    <scope>NUCLEOTIDE SEQUENCE [LARGE SCALE GENOMIC DNA]</scope>
    <source>
        <strain evidence="3">JCM 16014</strain>
    </source>
</reference>
<dbReference type="Proteomes" id="UP001500751">
    <property type="component" value="Unassembled WGS sequence"/>
</dbReference>
<dbReference type="InterPro" id="IPR054363">
    <property type="entry name" value="GH95_cat"/>
</dbReference>
<accession>A0ABP5FE01</accession>
<dbReference type="Pfam" id="PF22124">
    <property type="entry name" value="Glyco_hydro_95_cat"/>
    <property type="match status" value="1"/>
</dbReference>
<feature type="domain" description="Glycosyl hydrolase family 95 catalytic" evidence="1">
    <location>
        <begin position="359"/>
        <end position="658"/>
    </location>
</feature>
<dbReference type="SUPFAM" id="SSF48208">
    <property type="entry name" value="Six-hairpin glycosidases"/>
    <property type="match status" value="1"/>
</dbReference>
<evidence type="ECO:0000313" key="2">
    <source>
        <dbReference type="EMBL" id="GAA2024277.1"/>
    </source>
</evidence>
<dbReference type="PANTHER" id="PTHR31084">
    <property type="entry name" value="ALPHA-L-FUCOSIDASE 2"/>
    <property type="match status" value="1"/>
</dbReference>
<dbReference type="Gene3D" id="1.50.10.10">
    <property type="match status" value="1"/>
</dbReference>